<comment type="caution">
    <text evidence="2">The sequence shown here is derived from an EMBL/GenBank/DDBJ whole genome shotgun (WGS) entry which is preliminary data.</text>
</comment>
<dbReference type="PANTHER" id="PTHR30386">
    <property type="entry name" value="MEMBRANE FUSION SUBUNIT OF EMRAB-TOLC MULTIDRUG EFFLUX PUMP"/>
    <property type="match status" value="1"/>
</dbReference>
<dbReference type="EMBL" id="DAAYTU010000067">
    <property type="protein sequence ID" value="HAG5773085.1"/>
    <property type="molecule type" value="Genomic_DNA"/>
</dbReference>
<reference evidence="2" key="1">
    <citation type="journal article" date="2018" name="Genome Biol.">
        <title>SKESA: strategic k-mer extension for scrupulous assemblies.</title>
        <authorList>
            <person name="Souvorov A."/>
            <person name="Agarwala R."/>
            <person name="Lipman D.J."/>
        </authorList>
    </citation>
    <scope>NUCLEOTIDE SEQUENCE [LARGE SCALE GENOMIC DNA]</scope>
    <source>
        <strain evidence="2">1839</strain>
    </source>
</reference>
<dbReference type="PANTHER" id="PTHR30386:SF28">
    <property type="entry name" value="EXPORTED PROTEIN"/>
    <property type="match status" value="1"/>
</dbReference>
<evidence type="ECO:0000256" key="1">
    <source>
        <dbReference type="SAM" id="Phobius"/>
    </source>
</evidence>
<keyword evidence="1" id="KW-1133">Transmembrane helix</keyword>
<sequence>MDVYREIQKDIFGDLYIPENKKIRHLILLFLFIAVVVGGLLTVSDYTQRYDALGIIYPDRGAYTISSDRNGIINNIKVTDGSHINKSDILFIVNSSHSSRKYINNEESYAQLLRENYNNIGRNNEEEISAYKKQLDLIDKEIKSENDNLSSLLTEKKLIDMSLNSNQALYNKLENAYKNKVVTITDKNNAQSQLMESVLQQSSLQRVIYEKKEKIIDLKIQKSTLEEKLKYSSSSRKEKEINNMINIYNNTEKNEYTQLSPVQGTITSINKQENSQVKEGEYILSIIPDGSKYNAIIFISPEIVGRVKLNSKITLHIDSYPYQRFGVISGKIVHISNIPLNIENIYNKFNVKVDIPSYIAIAEIECNDNIRLIPDMTLKADIPLETRPLFKWLYSSLFKNDTGISF</sequence>
<protein>
    <submittedName>
        <fullName evidence="2">HlyD family efflux transporter periplasmic adaptor subunit</fullName>
    </submittedName>
</protein>
<keyword evidence="1" id="KW-0812">Transmembrane</keyword>
<accession>A0A765X9J3</accession>
<dbReference type="AlphaFoldDB" id="A0A765X9J3"/>
<keyword evidence="1" id="KW-0472">Membrane</keyword>
<name>A0A765X9J3_ECOLX</name>
<dbReference type="InterPro" id="IPR050739">
    <property type="entry name" value="MFP"/>
</dbReference>
<proteinExistence type="predicted"/>
<dbReference type="PRINTS" id="PR01490">
    <property type="entry name" value="RTXTOXIND"/>
</dbReference>
<gene>
    <name evidence="2" type="ORF">GGB84_004889</name>
</gene>
<organism evidence="2">
    <name type="scientific">Escherichia coli</name>
    <dbReference type="NCBI Taxonomy" id="562"/>
    <lineage>
        <taxon>Bacteria</taxon>
        <taxon>Pseudomonadati</taxon>
        <taxon>Pseudomonadota</taxon>
        <taxon>Gammaproteobacteria</taxon>
        <taxon>Enterobacterales</taxon>
        <taxon>Enterobacteriaceae</taxon>
        <taxon>Escherichia</taxon>
    </lineage>
</organism>
<evidence type="ECO:0000313" key="2">
    <source>
        <dbReference type="EMBL" id="HAG5773085.1"/>
    </source>
</evidence>
<reference evidence="2" key="2">
    <citation type="submission" date="2020-02" db="EMBL/GenBank/DDBJ databases">
        <authorList>
            <consortium name="NCBI Pathogen Detection Project"/>
        </authorList>
    </citation>
    <scope>NUCLEOTIDE SEQUENCE</scope>
    <source>
        <strain evidence="2">1839</strain>
    </source>
</reference>
<feature type="transmembrane region" description="Helical" evidence="1">
    <location>
        <begin position="26"/>
        <end position="43"/>
    </location>
</feature>
<dbReference type="Gene3D" id="2.40.30.170">
    <property type="match status" value="1"/>
</dbReference>